<sequence length="287" mass="32514">MNKIAFIGATGMLGKPVARELVNAGFTVTALVRDEDKARQLPGSIRCMRGDIRDAAALDALMTGQEGLYISLNLKHSEKKNHFHAETDGLANILTAAKKAGIQRIGFISSLVMRYQGMNNFNWWVFDMKREAVQKVKRSGIPYTIFYPSTFIDNFETTYRMGSRILLAGTSHHKMHFISAADYGKQVARSFQILRNENREYVVQGPEAFTADEAAEEYIRHYKKGKLAISRAPLGLLRLMARFSQKMDYGVNIIEALNNYPERFEAQNTWNELGKPMTTIRSFAENN</sequence>
<protein>
    <submittedName>
        <fullName evidence="2">NAD(P)H-binding protein</fullName>
    </submittedName>
</protein>
<dbReference type="RefSeq" id="WP_254163344.1">
    <property type="nucleotide sequence ID" value="NZ_JAHESF010000009.1"/>
</dbReference>
<dbReference type="InterPro" id="IPR051606">
    <property type="entry name" value="Polyketide_Oxido-like"/>
</dbReference>
<dbReference type="InterPro" id="IPR016040">
    <property type="entry name" value="NAD(P)-bd_dom"/>
</dbReference>
<dbReference type="AlphaFoldDB" id="A0AAP2DL16"/>
<evidence type="ECO:0000259" key="1">
    <source>
        <dbReference type="Pfam" id="PF13460"/>
    </source>
</evidence>
<reference evidence="2 3" key="1">
    <citation type="submission" date="2021-05" db="EMBL/GenBank/DDBJ databases">
        <title>A Polyphasic approach of four new species of the genus Ohtaekwangia: Ohtaekwangia histidinii sp. nov., Ohtaekwangia cretensis sp. nov., Ohtaekwangia indiensis sp. nov., Ohtaekwangia reichenbachii sp. nov. from diverse environment.</title>
        <authorList>
            <person name="Octaviana S."/>
        </authorList>
    </citation>
    <scope>NUCLEOTIDE SEQUENCE [LARGE SCALE GENOMIC DNA]</scope>
    <source>
        <strain evidence="2 3">PWU4</strain>
    </source>
</reference>
<organism evidence="2 3">
    <name type="scientific">Chryseosolibacter histidini</name>
    <dbReference type="NCBI Taxonomy" id="2782349"/>
    <lineage>
        <taxon>Bacteria</taxon>
        <taxon>Pseudomonadati</taxon>
        <taxon>Bacteroidota</taxon>
        <taxon>Cytophagia</taxon>
        <taxon>Cytophagales</taxon>
        <taxon>Chryseotaleaceae</taxon>
        <taxon>Chryseosolibacter</taxon>
    </lineage>
</organism>
<keyword evidence="3" id="KW-1185">Reference proteome</keyword>
<evidence type="ECO:0000313" key="2">
    <source>
        <dbReference type="EMBL" id="MBT1697474.1"/>
    </source>
</evidence>
<proteinExistence type="predicted"/>
<dbReference type="GO" id="GO:0016646">
    <property type="term" value="F:oxidoreductase activity, acting on the CH-NH group of donors, NAD or NADP as acceptor"/>
    <property type="evidence" value="ECO:0007669"/>
    <property type="project" value="TreeGrafter"/>
</dbReference>
<gene>
    <name evidence="2" type="ORF">KK083_11345</name>
</gene>
<dbReference type="Proteomes" id="UP001319200">
    <property type="component" value="Unassembled WGS sequence"/>
</dbReference>
<name>A0AAP2DL16_9BACT</name>
<comment type="caution">
    <text evidence="2">The sequence shown here is derived from an EMBL/GenBank/DDBJ whole genome shotgun (WGS) entry which is preliminary data.</text>
</comment>
<dbReference type="Gene3D" id="3.40.50.720">
    <property type="entry name" value="NAD(P)-binding Rossmann-like Domain"/>
    <property type="match status" value="1"/>
</dbReference>
<feature type="domain" description="NAD(P)-binding" evidence="1">
    <location>
        <begin position="8"/>
        <end position="163"/>
    </location>
</feature>
<dbReference type="InterPro" id="IPR036291">
    <property type="entry name" value="NAD(P)-bd_dom_sf"/>
</dbReference>
<dbReference type="Pfam" id="PF13460">
    <property type="entry name" value="NAD_binding_10"/>
    <property type="match status" value="1"/>
</dbReference>
<dbReference type="SUPFAM" id="SSF51735">
    <property type="entry name" value="NAD(P)-binding Rossmann-fold domains"/>
    <property type="match status" value="1"/>
</dbReference>
<evidence type="ECO:0000313" key="3">
    <source>
        <dbReference type="Proteomes" id="UP001319200"/>
    </source>
</evidence>
<dbReference type="PANTHER" id="PTHR43355:SF2">
    <property type="entry name" value="FLAVIN REDUCTASE (NADPH)"/>
    <property type="match status" value="1"/>
</dbReference>
<dbReference type="PANTHER" id="PTHR43355">
    <property type="entry name" value="FLAVIN REDUCTASE (NADPH)"/>
    <property type="match status" value="1"/>
</dbReference>
<dbReference type="EMBL" id="JAHESF010000009">
    <property type="protein sequence ID" value="MBT1697474.1"/>
    <property type="molecule type" value="Genomic_DNA"/>
</dbReference>
<accession>A0AAP2DL16</accession>